<dbReference type="Gene3D" id="3.40.50.410">
    <property type="entry name" value="von Willebrand factor, type A domain"/>
    <property type="match status" value="1"/>
</dbReference>
<evidence type="ECO:0000256" key="1">
    <source>
        <dbReference type="SAM" id="Phobius"/>
    </source>
</evidence>
<feature type="transmembrane region" description="Helical" evidence="1">
    <location>
        <begin position="46"/>
        <end position="65"/>
    </location>
</feature>
<dbReference type="SUPFAM" id="SSF52317">
    <property type="entry name" value="Class I glutamine amidotransferase-like"/>
    <property type="match status" value="1"/>
</dbReference>
<gene>
    <name evidence="2" type="ORF">Pla52n_39050</name>
</gene>
<name>A0A5C6AS80_9BACT</name>
<feature type="transmembrane region" description="Helical" evidence="1">
    <location>
        <begin position="71"/>
        <end position="91"/>
    </location>
</feature>
<evidence type="ECO:0008006" key="4">
    <source>
        <dbReference type="Google" id="ProtNLM"/>
    </source>
</evidence>
<dbReference type="OrthoDB" id="252901at2"/>
<comment type="caution">
    <text evidence="2">The sequence shown here is derived from an EMBL/GenBank/DDBJ whole genome shotgun (WGS) entry which is preliminary data.</text>
</comment>
<protein>
    <recommendedName>
        <fullName evidence="4">VWFA domain-containing protein</fullName>
    </recommendedName>
</protein>
<dbReference type="PANTHER" id="PTHR37947">
    <property type="entry name" value="BLL2462 PROTEIN"/>
    <property type="match status" value="1"/>
</dbReference>
<organism evidence="2 3">
    <name type="scientific">Stieleria varia</name>
    <dbReference type="NCBI Taxonomy" id="2528005"/>
    <lineage>
        <taxon>Bacteria</taxon>
        <taxon>Pseudomonadati</taxon>
        <taxon>Planctomycetota</taxon>
        <taxon>Planctomycetia</taxon>
        <taxon>Pirellulales</taxon>
        <taxon>Pirellulaceae</taxon>
        <taxon>Stieleria</taxon>
    </lineage>
</organism>
<dbReference type="PROSITE" id="PS51257">
    <property type="entry name" value="PROKAR_LIPOPROTEIN"/>
    <property type="match status" value="1"/>
</dbReference>
<evidence type="ECO:0000313" key="2">
    <source>
        <dbReference type="EMBL" id="TWU02845.1"/>
    </source>
</evidence>
<dbReference type="EMBL" id="SJPN01000004">
    <property type="protein sequence ID" value="TWU02845.1"/>
    <property type="molecule type" value="Genomic_DNA"/>
</dbReference>
<proteinExistence type="predicted"/>
<evidence type="ECO:0000313" key="3">
    <source>
        <dbReference type="Proteomes" id="UP000320176"/>
    </source>
</evidence>
<feature type="transmembrane region" description="Helical" evidence="1">
    <location>
        <begin position="112"/>
        <end position="131"/>
    </location>
</feature>
<keyword evidence="1" id="KW-0812">Transmembrane</keyword>
<reference evidence="2 3" key="1">
    <citation type="submission" date="2019-02" db="EMBL/GenBank/DDBJ databases">
        <title>Deep-cultivation of Planctomycetes and their phenomic and genomic characterization uncovers novel biology.</title>
        <authorList>
            <person name="Wiegand S."/>
            <person name="Jogler M."/>
            <person name="Boedeker C."/>
            <person name="Pinto D."/>
            <person name="Vollmers J."/>
            <person name="Rivas-Marin E."/>
            <person name="Kohn T."/>
            <person name="Peeters S.H."/>
            <person name="Heuer A."/>
            <person name="Rast P."/>
            <person name="Oberbeckmann S."/>
            <person name="Bunk B."/>
            <person name="Jeske O."/>
            <person name="Meyerdierks A."/>
            <person name="Storesund J.E."/>
            <person name="Kallscheuer N."/>
            <person name="Luecker S."/>
            <person name="Lage O.M."/>
            <person name="Pohl T."/>
            <person name="Merkel B.J."/>
            <person name="Hornburger P."/>
            <person name="Mueller R.-W."/>
            <person name="Bruemmer F."/>
            <person name="Labrenz M."/>
            <person name="Spormann A.M."/>
            <person name="Op Den Camp H."/>
            <person name="Overmann J."/>
            <person name="Amann R."/>
            <person name="Jetten M.S.M."/>
            <person name="Mascher T."/>
            <person name="Medema M.H."/>
            <person name="Devos D.P."/>
            <person name="Kaster A.-K."/>
            <person name="Ovreas L."/>
            <person name="Rohde M."/>
            <person name="Galperin M.Y."/>
            <person name="Jogler C."/>
        </authorList>
    </citation>
    <scope>NUCLEOTIDE SEQUENCE [LARGE SCALE GENOMIC DNA]</scope>
    <source>
        <strain evidence="2 3">Pla52n</strain>
    </source>
</reference>
<dbReference type="SUPFAM" id="SSF53300">
    <property type="entry name" value="vWA-like"/>
    <property type="match status" value="1"/>
</dbReference>
<dbReference type="Proteomes" id="UP000320176">
    <property type="component" value="Unassembled WGS sequence"/>
</dbReference>
<dbReference type="InterPro" id="IPR036465">
    <property type="entry name" value="vWFA_dom_sf"/>
</dbReference>
<keyword evidence="1" id="KW-1133">Transmembrane helix</keyword>
<dbReference type="AlphaFoldDB" id="A0A5C6AS80"/>
<keyword evidence="1" id="KW-0472">Membrane</keyword>
<keyword evidence="3" id="KW-1185">Reference proteome</keyword>
<dbReference type="Gene3D" id="3.40.50.880">
    <property type="match status" value="1"/>
</dbReference>
<dbReference type="PANTHER" id="PTHR37947:SF1">
    <property type="entry name" value="BLL2462 PROTEIN"/>
    <property type="match status" value="1"/>
</dbReference>
<dbReference type="InterPro" id="IPR029062">
    <property type="entry name" value="Class_I_gatase-like"/>
</dbReference>
<dbReference type="CDD" id="cd00198">
    <property type="entry name" value="vWFA"/>
    <property type="match status" value="1"/>
</dbReference>
<accession>A0A5C6AS80</accession>
<sequence>MTDKPEVFDITPLLWCTLAVIGWVGMACCQRFVLPYSIRRLAYGPRLCIAFAFWFFALEAFSQWTETASHWPHWLIALSAAIASEAVLFCYQSEVPGGTSSRRVSPIPTLLPLLRVAMIGLLAGLLLEPVLTHEEEHEEEHSVAIMVDVSDSMNLSSKSKAEPGDSRSQAAHRLLVGDSTKANGLLERLARDYDVRLYEMGASAREVDRAQFLTKTSAELLHQSGDSRWTETTDFADALRQVRGDIPAAKLSGVLMISDGRDHSSTDLQRQCRPLGGRGIPVNSIVIGSQEPPRDAQITSVQAPSQIYHGDSVSLTASLKADRFQGETATVRLFDGDAMIEEKLIPISSEHHRDSVTFQHQPKEPGIHEYRVELAELPNEESAANNQFLKPVWVSQDRIRVLLIDERPRWEFRYLRNLFAGRDQTVFLQAVLLQADRLAGVPAPPTMRASAQRAFDDCEANALPIDESEWFKFDVIILGDVSPRGLGDKGIQALERFVKDRGGALVVVAGPNQMPHAYRNTPLADVLPVLMNRPAVATARSPDPSFHFSPTQEGVAHAALQRWATAAEPSFPELTWRHPDCEAKAGARVLAYASRNRETPNDAQLDVNEQRRRALMLWHRFGTGKVMQLNFDETWRLRYGIGDRLHHEFWGQIIRWSVTDRLSAGTDLVRLGTDRTLYKSGEVISVQARLLNADRSPVLDAPVQTKIVFENEVTRTIDLIPDPKNLGMLHGEIRDLTEPGKYKIELSGDVVDKLLALEATGTQTVGLAIGVEATAENLERLDVVADDTVPKQIADWTGGTVADLANVDTVLSNLGPKSTFARERWTVTLWNRWPVIGLFLGGLSLEWILRKRTGRI</sequence>
<feature type="transmembrane region" description="Helical" evidence="1">
    <location>
        <begin position="12"/>
        <end position="34"/>
    </location>
</feature>
<dbReference type="RefSeq" id="WP_146521096.1">
    <property type="nucleotide sequence ID" value="NZ_CP151726.1"/>
</dbReference>